<dbReference type="GO" id="GO:0140114">
    <property type="term" value="P:cellular detoxification of fluoride"/>
    <property type="evidence" value="ECO:0007669"/>
    <property type="project" value="UniProtKB-UniRule"/>
</dbReference>
<dbReference type="PANTHER" id="PTHR28259">
    <property type="entry name" value="FLUORIDE EXPORT PROTEIN 1-RELATED"/>
    <property type="match status" value="1"/>
</dbReference>
<dbReference type="NCBIfam" id="TIGR00494">
    <property type="entry name" value="crcB"/>
    <property type="match status" value="1"/>
</dbReference>
<dbReference type="InterPro" id="IPR003691">
    <property type="entry name" value="FluC"/>
</dbReference>
<evidence type="ECO:0000256" key="5">
    <source>
        <dbReference type="ARBA" id="ARBA00023136"/>
    </source>
</evidence>
<keyword evidence="10" id="KW-0915">Sodium</keyword>
<evidence type="ECO:0000256" key="4">
    <source>
        <dbReference type="ARBA" id="ARBA00022989"/>
    </source>
</evidence>
<keyword evidence="2 10" id="KW-1003">Cell membrane</keyword>
<protein>
    <recommendedName>
        <fullName evidence="10">Fluoride-specific ion channel FluC</fullName>
    </recommendedName>
</protein>
<organism evidence="11 12">
    <name type="scientific">Mesobacillus subterraneus</name>
    <dbReference type="NCBI Taxonomy" id="285983"/>
    <lineage>
        <taxon>Bacteria</taxon>
        <taxon>Bacillati</taxon>
        <taxon>Bacillota</taxon>
        <taxon>Bacilli</taxon>
        <taxon>Bacillales</taxon>
        <taxon>Bacillaceae</taxon>
        <taxon>Mesobacillus</taxon>
    </lineage>
</organism>
<proteinExistence type="inferred from homology"/>
<keyword evidence="10" id="KW-0406">Ion transport</keyword>
<evidence type="ECO:0000256" key="2">
    <source>
        <dbReference type="ARBA" id="ARBA00022475"/>
    </source>
</evidence>
<dbReference type="Pfam" id="PF02537">
    <property type="entry name" value="CRCB"/>
    <property type="match status" value="1"/>
</dbReference>
<accession>A0A0D6ZBD2</accession>
<reference evidence="11 12" key="1">
    <citation type="submission" date="2015-01" db="EMBL/GenBank/DDBJ databases">
        <title>Draft genome sequences of the supercritical CO2 tolerant bacteria Bacillus subterraneus MITOT1 and Bacillus cereus MIT0214.</title>
        <authorList>
            <person name="Peet K.C."/>
            <person name="Thompson J.R."/>
        </authorList>
    </citation>
    <scope>NUCLEOTIDE SEQUENCE [LARGE SCALE GENOMIC DNA]</scope>
    <source>
        <strain evidence="11 12">MITOT1</strain>
    </source>
</reference>
<sequence length="137" mass="14395">MDKRKVFLLVYLGVGLGGVVGSLLRYFVSVSTSNFLTNGFPVGTVIVNLAGSLFLGWFTSRIIGKNILNPVLSTSIATGLTGSFTTFSTFSMETIVYIEDGRIGIAIFYVLVSAVGGLLLAAVGYRLGAVPFGEAGK</sequence>
<dbReference type="EMBL" id="JXIQ01000062">
    <property type="protein sequence ID" value="KIY22655.1"/>
    <property type="molecule type" value="Genomic_DNA"/>
</dbReference>
<evidence type="ECO:0000256" key="10">
    <source>
        <dbReference type="HAMAP-Rule" id="MF_00454"/>
    </source>
</evidence>
<dbReference type="PANTHER" id="PTHR28259:SF1">
    <property type="entry name" value="FLUORIDE EXPORT PROTEIN 1-RELATED"/>
    <property type="match status" value="1"/>
</dbReference>
<feature type="binding site" evidence="10">
    <location>
        <position position="85"/>
    </location>
    <ligand>
        <name>Na(+)</name>
        <dbReference type="ChEBI" id="CHEBI:29101"/>
        <note>structural</note>
    </ligand>
</feature>
<keyword evidence="6 10" id="KW-0407">Ion channel</keyword>
<gene>
    <name evidence="10" type="primary">fluC</name>
    <name evidence="10" type="synonym">crcB</name>
    <name evidence="11" type="ORF">UB32_07490</name>
</gene>
<keyword evidence="12" id="KW-1185">Reference proteome</keyword>
<dbReference type="GO" id="GO:0005886">
    <property type="term" value="C:plasma membrane"/>
    <property type="evidence" value="ECO:0007669"/>
    <property type="project" value="UniProtKB-SubCell"/>
</dbReference>
<feature type="transmembrane region" description="Helical" evidence="10">
    <location>
        <begin position="40"/>
        <end position="59"/>
    </location>
</feature>
<comment type="catalytic activity">
    <reaction evidence="8">
        <text>fluoride(in) = fluoride(out)</text>
        <dbReference type="Rhea" id="RHEA:76159"/>
        <dbReference type="ChEBI" id="CHEBI:17051"/>
    </reaction>
    <physiologicalReaction direction="left-to-right" evidence="8">
        <dbReference type="Rhea" id="RHEA:76160"/>
    </physiologicalReaction>
</comment>
<keyword evidence="3 10" id="KW-0812">Transmembrane</keyword>
<dbReference type="PATRIC" id="fig|285983.3.peg.4087"/>
<evidence type="ECO:0000256" key="8">
    <source>
        <dbReference type="ARBA" id="ARBA00035585"/>
    </source>
</evidence>
<comment type="subcellular location">
    <subcellularLocation>
        <location evidence="1 10">Cell membrane</location>
        <topology evidence="1 10">Multi-pass membrane protein</topology>
    </subcellularLocation>
</comment>
<feature type="transmembrane region" description="Helical" evidence="10">
    <location>
        <begin position="103"/>
        <end position="127"/>
    </location>
</feature>
<comment type="caution">
    <text evidence="11">The sequence shown here is derived from an EMBL/GenBank/DDBJ whole genome shotgun (WGS) entry which is preliminary data.</text>
</comment>
<dbReference type="GO" id="GO:0062054">
    <property type="term" value="F:fluoride channel activity"/>
    <property type="evidence" value="ECO:0007669"/>
    <property type="project" value="UniProtKB-UniRule"/>
</dbReference>
<evidence type="ECO:0000256" key="7">
    <source>
        <dbReference type="ARBA" id="ARBA00035120"/>
    </source>
</evidence>
<keyword evidence="10" id="KW-0813">Transport</keyword>
<keyword evidence="5 10" id="KW-0472">Membrane</keyword>
<evidence type="ECO:0000256" key="1">
    <source>
        <dbReference type="ARBA" id="ARBA00004651"/>
    </source>
</evidence>
<dbReference type="GO" id="GO:0046872">
    <property type="term" value="F:metal ion binding"/>
    <property type="evidence" value="ECO:0007669"/>
    <property type="project" value="UniProtKB-KW"/>
</dbReference>
<evidence type="ECO:0000256" key="3">
    <source>
        <dbReference type="ARBA" id="ARBA00022692"/>
    </source>
</evidence>
<dbReference type="Proteomes" id="UP000032512">
    <property type="component" value="Unassembled WGS sequence"/>
</dbReference>
<evidence type="ECO:0000256" key="9">
    <source>
        <dbReference type="ARBA" id="ARBA00049940"/>
    </source>
</evidence>
<feature type="transmembrane region" description="Helical" evidence="10">
    <location>
        <begin position="71"/>
        <end position="91"/>
    </location>
</feature>
<evidence type="ECO:0000256" key="6">
    <source>
        <dbReference type="ARBA" id="ARBA00023303"/>
    </source>
</evidence>
<name>A0A0D6ZBD2_9BACI</name>
<keyword evidence="4 10" id="KW-1133">Transmembrane helix</keyword>
<comment type="function">
    <text evidence="9 10">Fluoride-specific ion channel. Important for reducing fluoride concentration in the cell, thus reducing its toxicity.</text>
</comment>
<dbReference type="HAMAP" id="MF_00454">
    <property type="entry name" value="FluC"/>
    <property type="match status" value="1"/>
</dbReference>
<comment type="similarity">
    <text evidence="7 10">Belongs to the fluoride channel Fluc/FEX (TC 1.A.43) family.</text>
</comment>
<evidence type="ECO:0000313" key="12">
    <source>
        <dbReference type="Proteomes" id="UP000032512"/>
    </source>
</evidence>
<feature type="binding site" evidence="10">
    <location>
        <position position="82"/>
    </location>
    <ligand>
        <name>Na(+)</name>
        <dbReference type="ChEBI" id="CHEBI:29101"/>
        <note>structural</note>
    </ligand>
</feature>
<evidence type="ECO:0000313" key="11">
    <source>
        <dbReference type="EMBL" id="KIY22655.1"/>
    </source>
</evidence>
<feature type="transmembrane region" description="Helical" evidence="10">
    <location>
        <begin position="7"/>
        <end position="28"/>
    </location>
</feature>
<keyword evidence="10" id="KW-0479">Metal-binding</keyword>
<comment type="activity regulation">
    <text evidence="10">Na(+) is not transported, but it plays an essential structural role and its presence is essential for fluoride channel function.</text>
</comment>
<dbReference type="AlphaFoldDB" id="A0A0D6ZBD2"/>